<dbReference type="PANTHER" id="PTHR22789:SF0">
    <property type="entry name" value="3-OXO-TETRONATE 4-PHOSPHATE DECARBOXYLASE-RELATED"/>
    <property type="match status" value="1"/>
</dbReference>
<dbReference type="SMART" id="SM01007">
    <property type="entry name" value="Aldolase_II"/>
    <property type="match status" value="1"/>
</dbReference>
<keyword evidence="2" id="KW-0456">Lyase</keyword>
<dbReference type="InterPro" id="IPR001303">
    <property type="entry name" value="Aldolase_II/adducin_N"/>
</dbReference>
<dbReference type="InterPro" id="IPR036409">
    <property type="entry name" value="Aldolase_II/adducin_N_sf"/>
</dbReference>
<dbReference type="RefSeq" id="WP_326835432.1">
    <property type="nucleotide sequence ID" value="NZ_CP142149.1"/>
</dbReference>
<dbReference type="Gene3D" id="3.40.225.10">
    <property type="entry name" value="Class II aldolase/adducin N-terminal domain"/>
    <property type="match status" value="1"/>
</dbReference>
<dbReference type="EMBL" id="CP142149">
    <property type="protein sequence ID" value="WSE32625.1"/>
    <property type="molecule type" value="Genomic_DNA"/>
</dbReference>
<keyword evidence="1" id="KW-0479">Metal-binding</keyword>
<dbReference type="SUPFAM" id="SSF53639">
    <property type="entry name" value="AraD/HMP-PK domain-like"/>
    <property type="match status" value="1"/>
</dbReference>
<evidence type="ECO:0000259" key="3">
    <source>
        <dbReference type="SMART" id="SM01007"/>
    </source>
</evidence>
<sequence>MRADVVRAHRALAAAGQADLVWGHVGVRDPDGRGAWMKAAGWGFEEVDEERVVLVGPDGGVVEGDGKRHLEFPIHTEILRARPDVQCVVHTHSAAATTFASLNVPMRAIDHDGVLFAEPDLPRFSRTGELLTTPELGAELAGVLGGARACLLARHGLVTAGPDLAHAVMYAVLLDRACRKQLDAMAAGGPVSWSDAAEAEAKRAQCWPASQLEAGWHYLNRIAEKGNR</sequence>
<dbReference type="Proteomes" id="UP001330812">
    <property type="component" value="Chromosome"/>
</dbReference>
<accession>A0ABZ1IDS9</accession>
<keyword evidence="5" id="KW-1185">Reference proteome</keyword>
<reference evidence="4 5" key="1">
    <citation type="journal article" date="2015" name="Int. J. Syst. Evol. Microbiol.">
        <title>Amycolatopsis rhabdoformis sp. nov., an actinomycete isolated from a tropical forest soil.</title>
        <authorList>
            <person name="Souza W.R."/>
            <person name="Silva R.E."/>
            <person name="Goodfellow M."/>
            <person name="Busarakam K."/>
            <person name="Figueiro F.S."/>
            <person name="Ferreira D."/>
            <person name="Rodrigues-Filho E."/>
            <person name="Moraes L.A.B."/>
            <person name="Zucchi T.D."/>
        </authorList>
    </citation>
    <scope>NUCLEOTIDE SEQUENCE [LARGE SCALE GENOMIC DNA]</scope>
    <source>
        <strain evidence="4 5">NCIMB 14900</strain>
    </source>
</reference>
<name>A0ABZ1IDS9_9PSEU</name>
<dbReference type="PANTHER" id="PTHR22789">
    <property type="entry name" value="FUCULOSE PHOSPHATE ALDOLASE"/>
    <property type="match status" value="1"/>
</dbReference>
<gene>
    <name evidence="4" type="ORF">VSH64_10960</name>
</gene>
<proteinExistence type="predicted"/>
<evidence type="ECO:0000256" key="2">
    <source>
        <dbReference type="ARBA" id="ARBA00023239"/>
    </source>
</evidence>
<evidence type="ECO:0000313" key="4">
    <source>
        <dbReference type="EMBL" id="WSE32625.1"/>
    </source>
</evidence>
<feature type="domain" description="Class II aldolase/adducin N-terminal" evidence="3">
    <location>
        <begin position="3"/>
        <end position="182"/>
    </location>
</feature>
<evidence type="ECO:0000313" key="5">
    <source>
        <dbReference type="Proteomes" id="UP001330812"/>
    </source>
</evidence>
<dbReference type="Pfam" id="PF00596">
    <property type="entry name" value="Aldolase_II"/>
    <property type="match status" value="1"/>
</dbReference>
<dbReference type="InterPro" id="IPR050197">
    <property type="entry name" value="Aldolase_class_II_sugar_metab"/>
</dbReference>
<evidence type="ECO:0000256" key="1">
    <source>
        <dbReference type="ARBA" id="ARBA00022723"/>
    </source>
</evidence>
<protein>
    <submittedName>
        <fullName evidence="4">Class II aldolase/adducin family protein</fullName>
    </submittedName>
</protein>
<organism evidence="4 5">
    <name type="scientific">Amycolatopsis rhabdoformis</name>
    <dbReference type="NCBI Taxonomy" id="1448059"/>
    <lineage>
        <taxon>Bacteria</taxon>
        <taxon>Bacillati</taxon>
        <taxon>Actinomycetota</taxon>
        <taxon>Actinomycetes</taxon>
        <taxon>Pseudonocardiales</taxon>
        <taxon>Pseudonocardiaceae</taxon>
        <taxon>Amycolatopsis</taxon>
    </lineage>
</organism>